<evidence type="ECO:0000256" key="1">
    <source>
        <dbReference type="ARBA" id="ARBA00006594"/>
    </source>
</evidence>
<dbReference type="GO" id="GO:0008170">
    <property type="term" value="F:N-methyltransferase activity"/>
    <property type="evidence" value="ECO:0007669"/>
    <property type="project" value="InterPro"/>
</dbReference>
<name>A0A1F8FV44_9BACT</name>
<dbReference type="PRINTS" id="PR00506">
    <property type="entry name" value="D21N6MTFRASE"/>
</dbReference>
<proteinExistence type="inferred from homology"/>
<evidence type="ECO:0000259" key="5">
    <source>
        <dbReference type="Pfam" id="PF01555"/>
    </source>
</evidence>
<keyword evidence="2" id="KW-0489">Methyltransferase</keyword>
<evidence type="ECO:0000256" key="2">
    <source>
        <dbReference type="ARBA" id="ARBA00022603"/>
    </source>
</evidence>
<feature type="domain" description="DNA methylase N-4/N-6" evidence="5">
    <location>
        <begin position="43"/>
        <end position="293"/>
    </location>
</feature>
<dbReference type="EMBL" id="MGJZ01000018">
    <property type="protein sequence ID" value="OGN17037.1"/>
    <property type="molecule type" value="Genomic_DNA"/>
</dbReference>
<dbReference type="AlphaFoldDB" id="A0A1F8FV44"/>
<dbReference type="GO" id="GO:0032259">
    <property type="term" value="P:methylation"/>
    <property type="evidence" value="ECO:0007669"/>
    <property type="project" value="UniProtKB-KW"/>
</dbReference>
<dbReference type="InterPro" id="IPR029063">
    <property type="entry name" value="SAM-dependent_MTases_sf"/>
</dbReference>
<dbReference type="Gene3D" id="3.40.50.150">
    <property type="entry name" value="Vaccinia Virus protein VP39"/>
    <property type="match status" value="1"/>
</dbReference>
<evidence type="ECO:0000256" key="4">
    <source>
        <dbReference type="ARBA" id="ARBA00022691"/>
    </source>
</evidence>
<accession>A0A1F8FV44</accession>
<evidence type="ECO:0000256" key="3">
    <source>
        <dbReference type="ARBA" id="ARBA00022679"/>
    </source>
</evidence>
<dbReference type="Pfam" id="PF01555">
    <property type="entry name" value="N6_N4_Mtase"/>
    <property type="match status" value="1"/>
</dbReference>
<reference evidence="6 7" key="1">
    <citation type="journal article" date="2016" name="Nat. Commun.">
        <title>Thousands of microbial genomes shed light on interconnected biogeochemical processes in an aquifer system.</title>
        <authorList>
            <person name="Anantharaman K."/>
            <person name="Brown C.T."/>
            <person name="Hug L.A."/>
            <person name="Sharon I."/>
            <person name="Castelle C.J."/>
            <person name="Probst A.J."/>
            <person name="Thomas B.C."/>
            <person name="Singh A."/>
            <person name="Wilkins M.J."/>
            <person name="Karaoz U."/>
            <person name="Brodie E.L."/>
            <person name="Williams K.H."/>
            <person name="Hubbard S.S."/>
            <person name="Banfield J.F."/>
        </authorList>
    </citation>
    <scope>NUCLEOTIDE SEQUENCE [LARGE SCALE GENOMIC DNA]</scope>
</reference>
<dbReference type="Proteomes" id="UP000178117">
    <property type="component" value="Unassembled WGS sequence"/>
</dbReference>
<keyword evidence="3" id="KW-0808">Transferase</keyword>
<dbReference type="PROSITE" id="PS00092">
    <property type="entry name" value="N6_MTASE"/>
    <property type="match status" value="1"/>
</dbReference>
<dbReference type="SUPFAM" id="SSF53335">
    <property type="entry name" value="S-adenosyl-L-methionine-dependent methyltransferases"/>
    <property type="match status" value="1"/>
</dbReference>
<gene>
    <name evidence="6" type="ORF">A3C88_02455</name>
</gene>
<keyword evidence="4" id="KW-0949">S-adenosyl-L-methionine</keyword>
<evidence type="ECO:0000313" key="6">
    <source>
        <dbReference type="EMBL" id="OGN17037.1"/>
    </source>
</evidence>
<comment type="similarity">
    <text evidence="1">Belongs to the N(4)/N(6)-methyltransferase family.</text>
</comment>
<organism evidence="6 7">
    <name type="scientific">Candidatus Yanofskybacteria bacterium RIFCSPHIGHO2_02_FULL_50_12</name>
    <dbReference type="NCBI Taxonomy" id="1802685"/>
    <lineage>
        <taxon>Bacteria</taxon>
        <taxon>Candidatus Yanofskyibacteriota</taxon>
    </lineage>
</organism>
<sequence length="298" mass="35321">MQELVVSYDLRDNRFMAKHQLKINSIYCGDNLEILKEVPDESVDLVYIDPPFNSGRNYEVFWGDIQERRAFEDRFGDVEAYISYMRPRILELYRVLKSTGSFYYHCDWHSSHYIKQMLDQVFHPNNFQNEIIWRRSNSHNDGQKFGVITDSIFFYTKSSNYTFNKVFISRTEEETKEEYSKIDENTGRRYKSVSMNAPGQGESKIFGDRGLLTPPKGTHWRWSQERIDKALAEEKIFFTKNGVPRYKQFADEVEGKPVQNLWLEFRAISSHSKERLGYPTQKPIELLERIISARIVRT</sequence>
<dbReference type="InterPro" id="IPR002941">
    <property type="entry name" value="DNA_methylase_N4/N6"/>
</dbReference>
<comment type="caution">
    <text evidence="6">The sequence shown here is derived from an EMBL/GenBank/DDBJ whole genome shotgun (WGS) entry which is preliminary data.</text>
</comment>
<dbReference type="InterPro" id="IPR002052">
    <property type="entry name" value="DNA_methylase_N6_adenine_CS"/>
</dbReference>
<protein>
    <recommendedName>
        <fullName evidence="5">DNA methylase N-4/N-6 domain-containing protein</fullName>
    </recommendedName>
</protein>
<dbReference type="GO" id="GO:0003677">
    <property type="term" value="F:DNA binding"/>
    <property type="evidence" value="ECO:0007669"/>
    <property type="project" value="InterPro"/>
</dbReference>
<dbReference type="STRING" id="1802685.A3C88_02455"/>
<dbReference type="InterPro" id="IPR002295">
    <property type="entry name" value="N4/N6-MTase_EcoPI_Mod-like"/>
</dbReference>
<evidence type="ECO:0000313" key="7">
    <source>
        <dbReference type="Proteomes" id="UP000178117"/>
    </source>
</evidence>